<dbReference type="InterPro" id="IPR001680">
    <property type="entry name" value="WD40_rpt"/>
</dbReference>
<dbReference type="PANTHER" id="PTHR15574">
    <property type="entry name" value="WD REPEAT DOMAIN-CONTAINING FAMILY"/>
    <property type="match status" value="1"/>
</dbReference>
<feature type="compositionally biased region" description="Polar residues" evidence="4">
    <location>
        <begin position="1195"/>
        <end position="1204"/>
    </location>
</feature>
<dbReference type="GO" id="GO:0005737">
    <property type="term" value="C:cytoplasm"/>
    <property type="evidence" value="ECO:0007669"/>
    <property type="project" value="TreeGrafter"/>
</dbReference>
<dbReference type="InterPro" id="IPR045151">
    <property type="entry name" value="DCAF8"/>
</dbReference>
<feature type="compositionally biased region" description="Low complexity" evidence="4">
    <location>
        <begin position="651"/>
        <end position="696"/>
    </location>
</feature>
<dbReference type="PROSITE" id="PS50294">
    <property type="entry name" value="WD_REPEATS_REGION"/>
    <property type="match status" value="1"/>
</dbReference>
<accession>F0V856</accession>
<evidence type="ECO:0000313" key="6">
    <source>
        <dbReference type="Proteomes" id="UP000007494"/>
    </source>
</evidence>
<dbReference type="Gene3D" id="2.130.10.10">
    <property type="entry name" value="YVTN repeat-like/Quinoprotein amine dehydrogenase"/>
    <property type="match status" value="2"/>
</dbReference>
<reference evidence="6" key="1">
    <citation type="journal article" date="2012" name="PLoS Pathog.">
        <title>Comparative genomics of the apicomplexan parasites Toxoplasma gondii and Neospora caninum: Coccidia differing in host range and transmission strategy.</title>
        <authorList>
            <person name="Reid A.J."/>
            <person name="Vermont S.J."/>
            <person name="Cotton J.A."/>
            <person name="Harris D."/>
            <person name="Hill-Cawthorne G.A."/>
            <person name="Konen-Waisman S."/>
            <person name="Latham S.M."/>
            <person name="Mourier T."/>
            <person name="Norton R."/>
            <person name="Quail M.A."/>
            <person name="Sanders M."/>
            <person name="Shanmugam D."/>
            <person name="Sohal A."/>
            <person name="Wasmuth J.D."/>
            <person name="Brunk B."/>
            <person name="Grigg M.E."/>
            <person name="Howard J.C."/>
            <person name="Parkinson J."/>
            <person name="Roos D.S."/>
            <person name="Trees A.J."/>
            <person name="Berriman M."/>
            <person name="Pain A."/>
            <person name="Wastling J.M."/>
        </authorList>
    </citation>
    <scope>NUCLEOTIDE SEQUENCE [LARGE SCALE GENOMIC DNA]</scope>
    <source>
        <strain evidence="6">Liverpool</strain>
    </source>
</reference>
<feature type="compositionally biased region" description="Basic and acidic residues" evidence="4">
    <location>
        <begin position="1159"/>
        <end position="1177"/>
    </location>
</feature>
<feature type="region of interest" description="Disordered" evidence="4">
    <location>
        <begin position="194"/>
        <end position="299"/>
    </location>
</feature>
<feature type="compositionally biased region" description="Basic residues" evidence="4">
    <location>
        <begin position="636"/>
        <end position="646"/>
    </location>
</feature>
<feature type="compositionally biased region" description="Basic and acidic residues" evidence="4">
    <location>
        <begin position="1006"/>
        <end position="1024"/>
    </location>
</feature>
<feature type="compositionally biased region" description="Low complexity" evidence="4">
    <location>
        <begin position="1457"/>
        <end position="1473"/>
    </location>
</feature>
<feature type="compositionally biased region" description="Basic and acidic residues" evidence="4">
    <location>
        <begin position="1371"/>
        <end position="1403"/>
    </location>
</feature>
<dbReference type="InterPro" id="IPR015943">
    <property type="entry name" value="WD40/YVTN_repeat-like_dom_sf"/>
</dbReference>
<dbReference type="Pfam" id="PF00400">
    <property type="entry name" value="WD40"/>
    <property type="match status" value="1"/>
</dbReference>
<feature type="compositionally biased region" description="Low complexity" evidence="4">
    <location>
        <begin position="607"/>
        <end position="630"/>
    </location>
</feature>
<feature type="compositionally biased region" description="Basic and acidic residues" evidence="4">
    <location>
        <begin position="1139"/>
        <end position="1148"/>
    </location>
</feature>
<dbReference type="PROSITE" id="PS50082">
    <property type="entry name" value="WD_REPEATS_2"/>
    <property type="match status" value="1"/>
</dbReference>
<proteinExistence type="predicted"/>
<dbReference type="InParanoid" id="F0V856"/>
<feature type="compositionally biased region" description="Basic and acidic residues" evidence="4">
    <location>
        <begin position="843"/>
        <end position="852"/>
    </location>
</feature>
<sequence>MVLDAPVLPFPPETPHLAASCSPILWTLPTTEPCHWSRPLSLAEPVGAVAHSCSSPTQSLSHDGGATYPCPLPLFVSRSSSTRLSRAEPDRASEGFHAGVLGVTRPPIFPSSLASASSPSVSRLWRSVSPPWGPSSGWPGGVCCADERLKREHRCDVRGESEDSPHRRSSATEAAVSPFSRTNLLLTLQSARRGAILPTPSDPGQLFRKARGRGGDRERETSEAVRRAGWLQTAEDHAPESSRDAHDETRVHEGQEAQKASREAGNRMQEQGDMPCSPSTASSSPQGQPSSASPSFASAPALASSPYMEGLGSRGVRGGRAGGGWARPAASIGGMFQAGLDRFFRQKILQDDAFCSSVRARGHYGCVNAISFSSDGTLLGSGGDDKRVLLWRVREPRNLPIQEIPTRHQENIFGVMFDSSDQYVLTCGNDGLVMRTSLENPNDTVVRNDVDALRRDPTLPSESRLRLLRTMDAGASFQASFLFSGHHEAIVAMEAGTVETFDFRERDMMGRVITRADASVLSVCVHPVQQFLFAYCCCQKAALVDLRTKEAVCVLKDVLRYARDSGVSGGVRGSFPRCGYRRRSPATHGQQTLLESRSARGRRRRNVSSSSSSLSSSLFSSPSASSSSSSPERAGRQARRVRHHCPARNQPASALSASSPSSLSSPSSPSSSPSSSLSSPSASSSSPDSSSCSSAPPRRRFRSRRSSGRLHTSSGSVAVGVRTADEPETRDASSSDGESHTRVSVQYPPTVPVRPAFLLPASADRPVPPSVTAVTEGPRGALRGEDDAEGSFFPCRESDRRGRDQAHRSPRHEFRYRKKLRRGPDTPASTGDFQAYTSSPGRQEQEQKHQEANRVSSSSAGSASCSSSVLASPGFTILSEGGDRESELRHDVQPASPGPCSPFISQEGEDERGRLEDVPVAPGFVLPMEDVAYAEYEDDGDFSGEDFVCTTRGLSVKKTEAGRTEGNAVPAVRPQNEPRDPSSSLKGGVSAASVLSEALATKPKQARHETDVGGEGDELKERRLDGRKRRKTKQELSPADDTDEELQGSRGAKVPSDSKAEAYVEPDHEFESNGSRTEREAVARHEAAVEEDDRLEQEAASARRARLATRKGRKPFIPVAAASEQTASCTRTRAPVPGRAHDGSRGQDEVCNDLLGVDEETRRGETADGSCGERERAGLQAASMPQTKAEPVDSGDSSRATEAQTCEKGKDNDTAAAPPLSHSLEMTEHNNCPASVNVANRAACRVRNADARKGYISDPDELAGPVPHFDFGPEKRELKRKPTVAGRSCEGRGTADGREDRDGADEDGGRLAVADGWVPASRRRPSSRRRAAEREADEGANCREPADEGRQVKAQERGRREEGQPFHSTGRGREDSRLEVRRVPHLQRQREAQREEKLRERGQRGVPAASSRRQNEGTGLSSSSEDRRDEAGMGGCGAVSGGGPAASEEDGDSTRQASSARNRISASSAARVAPRSRRGPFRKLMLLILTRKPPLVYATRGQFPLFELRSDGWWNLVTLKAGCFLFDDRHIAIGSEDKRVHVWRLPDVIDFEAHAIHHRTTILYSAYTLSGHLSIVNCCASTPPIGVGRSFPVLATCGIERMVRLWTLGKRADGISDDCLFYPPDDKYVTPESLESMDVISHFNRLAGFTYTKMYPGEGFGVTGWQPAGYEEGQVLSFFIFEGSVKQEDIVHRHAS</sequence>
<dbReference type="GO" id="GO:0045717">
    <property type="term" value="P:negative regulation of fatty acid biosynthetic process"/>
    <property type="evidence" value="ECO:0007669"/>
    <property type="project" value="TreeGrafter"/>
</dbReference>
<feature type="compositionally biased region" description="Basic residues" evidence="4">
    <location>
        <begin position="1321"/>
        <end position="1331"/>
    </location>
</feature>
<feature type="compositionally biased region" description="Basic and acidic residues" evidence="4">
    <location>
        <begin position="723"/>
        <end position="741"/>
    </location>
</feature>
<evidence type="ECO:0000313" key="5">
    <source>
        <dbReference type="EMBL" id="CBZ49897.1"/>
    </source>
</evidence>
<feature type="compositionally biased region" description="Basic and acidic residues" evidence="4">
    <location>
        <begin position="1289"/>
        <end position="1301"/>
    </location>
</feature>
<feature type="compositionally biased region" description="Low complexity" evidence="4">
    <location>
        <begin position="856"/>
        <end position="872"/>
    </location>
</feature>
<dbReference type="Proteomes" id="UP000007494">
    <property type="component" value="Chromosome Ib"/>
</dbReference>
<feature type="compositionally biased region" description="Basic and acidic residues" evidence="4">
    <location>
        <begin position="156"/>
        <end position="166"/>
    </location>
</feature>
<evidence type="ECO:0000256" key="4">
    <source>
        <dbReference type="SAM" id="MobiDB-lite"/>
    </source>
</evidence>
<dbReference type="EMBL" id="FR823381">
    <property type="protein sequence ID" value="CBZ49897.1"/>
    <property type="molecule type" value="Genomic_DNA"/>
</dbReference>
<feature type="compositionally biased region" description="Basic and acidic residues" evidence="4">
    <location>
        <begin position="1056"/>
        <end position="1088"/>
    </location>
</feature>
<dbReference type="PANTHER" id="PTHR15574:SF40">
    <property type="entry name" value="WD AND TETRATRICOPEPTIDE REPEATS PROTEIN 1"/>
    <property type="match status" value="1"/>
</dbReference>
<dbReference type="SMART" id="SM00320">
    <property type="entry name" value="WD40"/>
    <property type="match status" value="4"/>
</dbReference>
<dbReference type="InterPro" id="IPR036322">
    <property type="entry name" value="WD40_repeat_dom_sf"/>
</dbReference>
<feature type="compositionally biased region" description="Polar residues" evidence="4">
    <location>
        <begin position="827"/>
        <end position="842"/>
    </location>
</feature>
<keyword evidence="2" id="KW-0677">Repeat</keyword>
<feature type="compositionally biased region" description="Gly residues" evidence="4">
    <location>
        <begin position="1432"/>
        <end position="1444"/>
    </location>
</feature>
<dbReference type="VEuPathDB" id="ToxoDB:NCLIV_003820"/>
<keyword evidence="1 3" id="KW-0853">WD repeat</keyword>
<dbReference type="eggNOG" id="KOG4227">
    <property type="taxonomic scope" value="Eukaryota"/>
</dbReference>
<feature type="compositionally biased region" description="Basic and acidic residues" evidence="4">
    <location>
        <begin position="881"/>
        <end position="892"/>
    </location>
</feature>
<organism evidence="5 6">
    <name type="scientific">Neospora caninum (strain Liverpool)</name>
    <dbReference type="NCBI Taxonomy" id="572307"/>
    <lineage>
        <taxon>Eukaryota</taxon>
        <taxon>Sar</taxon>
        <taxon>Alveolata</taxon>
        <taxon>Apicomplexa</taxon>
        <taxon>Conoidasida</taxon>
        <taxon>Coccidia</taxon>
        <taxon>Eucoccidiorida</taxon>
        <taxon>Eimeriorina</taxon>
        <taxon>Sarcocystidae</taxon>
        <taxon>Neospora</taxon>
    </lineage>
</organism>
<feature type="compositionally biased region" description="Basic and acidic residues" evidence="4">
    <location>
        <begin position="1340"/>
        <end position="1364"/>
    </location>
</feature>
<feature type="compositionally biased region" description="Basic residues" evidence="4">
    <location>
        <begin position="697"/>
        <end position="708"/>
    </location>
</feature>
<evidence type="ECO:0000256" key="2">
    <source>
        <dbReference type="ARBA" id="ARBA00022737"/>
    </source>
</evidence>
<dbReference type="OMA" id="FLFAYCC"/>
<feature type="compositionally biased region" description="Basic and acidic residues" evidence="4">
    <location>
        <begin position="213"/>
        <end position="226"/>
    </location>
</feature>
<feature type="compositionally biased region" description="Low complexity" evidence="4">
    <location>
        <begin position="989"/>
        <end position="1000"/>
    </location>
</feature>
<dbReference type="OrthoDB" id="4869960at2759"/>
<feature type="compositionally biased region" description="Basic and acidic residues" evidence="4">
    <location>
        <begin position="796"/>
        <end position="813"/>
    </location>
</feature>
<feature type="region of interest" description="Disordered" evidence="4">
    <location>
        <begin position="1255"/>
        <end position="1475"/>
    </location>
</feature>
<dbReference type="GeneID" id="13445946"/>
<feature type="region of interest" description="Disordered" evidence="4">
    <location>
        <begin position="578"/>
        <end position="918"/>
    </location>
</feature>
<feature type="region of interest" description="Disordered" evidence="4">
    <location>
        <begin position="156"/>
        <end position="176"/>
    </location>
</feature>
<dbReference type="GO" id="GO:0080008">
    <property type="term" value="C:Cul4-RING E3 ubiquitin ligase complex"/>
    <property type="evidence" value="ECO:0007669"/>
    <property type="project" value="TreeGrafter"/>
</dbReference>
<feature type="compositionally biased region" description="Basic and acidic residues" evidence="4">
    <location>
        <begin position="234"/>
        <end position="265"/>
    </location>
</feature>
<protein>
    <submittedName>
        <fullName evidence="5">Uncharacterized protein</fullName>
    </submittedName>
</protein>
<keyword evidence="6" id="KW-1185">Reference proteome</keyword>
<gene>
    <name evidence="5" type="ORF">NCLIV_003820</name>
</gene>
<feature type="compositionally biased region" description="Low complexity" evidence="4">
    <location>
        <begin position="277"/>
        <end position="299"/>
    </location>
</feature>
<feature type="repeat" description="WD" evidence="3">
    <location>
        <begin position="360"/>
        <end position="401"/>
    </location>
</feature>
<dbReference type="RefSeq" id="XP_003879932.1">
    <property type="nucleotide sequence ID" value="XM_003879883.1"/>
</dbReference>
<feature type="compositionally biased region" description="Basic residues" evidence="4">
    <location>
        <begin position="1103"/>
        <end position="1114"/>
    </location>
</feature>
<evidence type="ECO:0000256" key="1">
    <source>
        <dbReference type="ARBA" id="ARBA00022574"/>
    </source>
</evidence>
<name>F0V856_NEOCL</name>
<feature type="region of interest" description="Disordered" evidence="4">
    <location>
        <begin position="956"/>
        <end position="1228"/>
    </location>
</feature>
<dbReference type="SUPFAM" id="SSF50978">
    <property type="entry name" value="WD40 repeat-like"/>
    <property type="match status" value="2"/>
</dbReference>
<evidence type="ECO:0000256" key="3">
    <source>
        <dbReference type="PROSITE-ProRule" id="PRU00221"/>
    </source>
</evidence>